<gene>
    <name evidence="3" type="ORF">CYMTET_35709</name>
</gene>
<name>A0AAE0F8K4_9CHLO</name>
<comment type="caution">
    <text evidence="3">The sequence shown here is derived from an EMBL/GenBank/DDBJ whole genome shotgun (WGS) entry which is preliminary data.</text>
</comment>
<evidence type="ECO:0000259" key="2">
    <source>
        <dbReference type="PROSITE" id="PS50948"/>
    </source>
</evidence>
<evidence type="ECO:0000313" key="3">
    <source>
        <dbReference type="EMBL" id="KAK3255082.1"/>
    </source>
</evidence>
<dbReference type="EMBL" id="LGRX02022861">
    <property type="protein sequence ID" value="KAK3255082.1"/>
    <property type="molecule type" value="Genomic_DNA"/>
</dbReference>
<keyword evidence="4" id="KW-1185">Reference proteome</keyword>
<feature type="domain" description="Apple" evidence="2">
    <location>
        <begin position="438"/>
        <end position="520"/>
    </location>
</feature>
<dbReference type="Proteomes" id="UP001190700">
    <property type="component" value="Unassembled WGS sequence"/>
</dbReference>
<accession>A0AAE0F8K4</accession>
<evidence type="ECO:0000313" key="4">
    <source>
        <dbReference type="Proteomes" id="UP001190700"/>
    </source>
</evidence>
<sequence>MQPNLCAEFLITFLVASTILSVPLSSSWRMHHDEGEHGGIPILHITPASNAPTAARTLHFSDAKYPDWYTLNGRSCSETCASIARACTSDDMCADRNRLSTASYVSDFGIDILRQEGVVTETTMDCTQSNYDKTAPSFFEDLTCHSAGSAHNCKEFDCDATLSTGDATSRYRVCHCGFADYVYVGPNSCDLTSTASHGSSESDDTEQCKSQCDAVNDCRAFSFFVDGVCKLHTERATGISENSTSDNAVCYNYQHDTHAPTGTPIANSVFQYRDSQNFLDYYDWFAAKRTTCSVTCASVGRICSIDDLDVDNVRSENNEYVKNFSANVHAQVQSSVSYYDDCDVMKDDEWVAPYFNTTSSTCVRSATSREFACDTAYERADESFYRVCHCGFEEFRYVGPGVCNSSNTLSKVDTIDTVDACKDSDETSPETAYRVCHCGLEQYVYVGAGTCEFSKDAQVRLDVSTVDDCKTTCDQDDCKAFAFYYDAAADTKKCVLHNEHITDIVEVVTDAVCYVKETSSYAPTNSPTTLDSKYDAQDAHTEWYASAVGETCTRSCESHNRVCKDADLCADHERFTNASLVQAFIRFTEETRNGYSENLDNLECGQLLSDSKSAPYWLKDYANDHYGGCYISDEEKASNDCENYSCDSVRQDEEAYRVCHCGIAEYDYTGYGRCTPYSDDEPFANVTASNSSECASQCTSQYKCNHFTFVSSSSVENCRFYKNSDGTVTPQEYHYCYQRILTNSPTVTDNCADSILGCIDSSSNR</sequence>
<feature type="domain" description="Apple" evidence="2">
    <location>
        <begin position="176"/>
        <end position="255"/>
    </location>
</feature>
<dbReference type="InterPro" id="IPR003609">
    <property type="entry name" value="Pan_app"/>
</dbReference>
<feature type="signal peptide" evidence="1">
    <location>
        <begin position="1"/>
        <end position="21"/>
    </location>
</feature>
<feature type="chain" id="PRO_5041976233" description="Apple domain-containing protein" evidence="1">
    <location>
        <begin position="22"/>
        <end position="765"/>
    </location>
</feature>
<dbReference type="AlphaFoldDB" id="A0AAE0F8K4"/>
<evidence type="ECO:0000256" key="1">
    <source>
        <dbReference type="SAM" id="SignalP"/>
    </source>
</evidence>
<reference evidence="3 4" key="1">
    <citation type="journal article" date="2015" name="Genome Biol. Evol.">
        <title>Comparative Genomics of a Bacterivorous Green Alga Reveals Evolutionary Causalities and Consequences of Phago-Mixotrophic Mode of Nutrition.</title>
        <authorList>
            <person name="Burns J.A."/>
            <person name="Paasch A."/>
            <person name="Narechania A."/>
            <person name="Kim E."/>
        </authorList>
    </citation>
    <scope>NUCLEOTIDE SEQUENCE [LARGE SCALE GENOMIC DNA]</scope>
    <source>
        <strain evidence="3 4">PLY_AMNH</strain>
    </source>
</reference>
<organism evidence="3 4">
    <name type="scientific">Cymbomonas tetramitiformis</name>
    <dbReference type="NCBI Taxonomy" id="36881"/>
    <lineage>
        <taxon>Eukaryota</taxon>
        <taxon>Viridiplantae</taxon>
        <taxon>Chlorophyta</taxon>
        <taxon>Pyramimonadophyceae</taxon>
        <taxon>Pyramimonadales</taxon>
        <taxon>Pyramimonadaceae</taxon>
        <taxon>Cymbomonas</taxon>
    </lineage>
</organism>
<protein>
    <recommendedName>
        <fullName evidence="2">Apple domain-containing protein</fullName>
    </recommendedName>
</protein>
<dbReference type="SMART" id="SM00473">
    <property type="entry name" value="PAN_AP"/>
    <property type="match status" value="3"/>
</dbReference>
<proteinExistence type="predicted"/>
<dbReference type="Pfam" id="PF00024">
    <property type="entry name" value="PAN_1"/>
    <property type="match status" value="1"/>
</dbReference>
<keyword evidence="1" id="KW-0732">Signal</keyword>
<dbReference type="PROSITE" id="PS50948">
    <property type="entry name" value="PAN"/>
    <property type="match status" value="2"/>
</dbReference>